<dbReference type="Gene3D" id="3.90.550.20">
    <property type="match status" value="1"/>
</dbReference>
<keyword evidence="4" id="KW-1185">Reference proteome</keyword>
<evidence type="ECO:0000313" key="3">
    <source>
        <dbReference type="EMBL" id="KAL1527708.1"/>
    </source>
</evidence>
<dbReference type="PANTHER" id="PTHR46830">
    <property type="entry name" value="TRANSFERASE, PUTATIVE-RELATED"/>
    <property type="match status" value="1"/>
</dbReference>
<proteinExistence type="predicted"/>
<dbReference type="Proteomes" id="UP001515480">
    <property type="component" value="Unassembled WGS sequence"/>
</dbReference>
<dbReference type="Pfam" id="PF04488">
    <property type="entry name" value="Gly_transf_sug"/>
    <property type="match status" value="1"/>
</dbReference>
<dbReference type="InterPro" id="IPR029044">
    <property type="entry name" value="Nucleotide-diphossugar_trans"/>
</dbReference>
<organism evidence="3 4">
    <name type="scientific">Prymnesium parvum</name>
    <name type="common">Toxic golden alga</name>
    <dbReference type="NCBI Taxonomy" id="97485"/>
    <lineage>
        <taxon>Eukaryota</taxon>
        <taxon>Haptista</taxon>
        <taxon>Haptophyta</taxon>
        <taxon>Prymnesiophyceae</taxon>
        <taxon>Prymnesiales</taxon>
        <taxon>Prymnesiaceae</taxon>
        <taxon>Prymnesium</taxon>
    </lineage>
</organism>
<dbReference type="Gene3D" id="1.10.10.1940">
    <property type="match status" value="1"/>
</dbReference>
<feature type="chain" id="PRO_5044298782" description="ShKT domain-containing protein" evidence="1">
    <location>
        <begin position="17"/>
        <end position="557"/>
    </location>
</feature>
<comment type="caution">
    <text evidence="3">The sequence shown here is derived from an EMBL/GenBank/DDBJ whole genome shotgun (WGS) entry which is preliminary data.</text>
</comment>
<dbReference type="SMART" id="SM00254">
    <property type="entry name" value="ShKT"/>
    <property type="match status" value="1"/>
</dbReference>
<sequence length="557" mass="61667">MAWFLVAAFAAPLVRRSVLRNGDFSEGLHDWSLVCVEQCGVVEPSGEGLTGRGLLFRSSSSEWMLADLRQEVNIPAEADSLRLEVFARARTAATLVSASQLELQLVFEVAAHRQITCSQQWSELPALDRYESRELLCKAPAGASRAWVVLRFGCVRSDASLLVDEASLTASVAAAAPAAAAPAAVEAGAARAPRLLHLIFGLTRDFGGKPFGLVHHLVIKAAAHYYRPASIFFYHVYEPSGEWWEKSRPLLSLRQVSPPTTIHGRTVRKFQHQADVLRLELLLQFGGLYIDMDVLLLHPLDDLIEPQAISSSAHASSSPPRGSELVLAHEGVGGTIGLGNAWMLAKRNATMLRLWYEKYRDFSDRIWNEFSVRLPSRIAAEHSLGVDQLGVLEYDSLYWPPWNAWGLAQLYRTPRCMLEHARAVHLWETKMWRALLGGLTPSRVEKQDSCFLRLAAAVLSDSFNFSAAMLVPPQTASTEEHLLYSVSLLEQWSPDEAGKLRGMSNPSAEVRISPPDRAGCVDEAGELCESWARAGECSRNPAYMQNQCKRSCEMCDT</sequence>
<feature type="domain" description="ShKT" evidence="2">
    <location>
        <begin position="520"/>
        <end position="555"/>
    </location>
</feature>
<dbReference type="PROSITE" id="PS51670">
    <property type="entry name" value="SHKT"/>
    <property type="match status" value="1"/>
</dbReference>
<dbReference type="PANTHER" id="PTHR46830:SF2">
    <property type="entry name" value="ALPHA-1,4-N-ACETYLGLUCOSAMINYLTRANSFERASE"/>
    <property type="match status" value="1"/>
</dbReference>
<dbReference type="InterPro" id="IPR007577">
    <property type="entry name" value="GlycoTrfase_DXD_sugar-bd_CS"/>
</dbReference>
<accession>A0AB34K3D3</accession>
<evidence type="ECO:0000259" key="2">
    <source>
        <dbReference type="PROSITE" id="PS51670"/>
    </source>
</evidence>
<dbReference type="SUPFAM" id="SSF53448">
    <property type="entry name" value="Nucleotide-diphospho-sugar transferases"/>
    <property type="match status" value="1"/>
</dbReference>
<evidence type="ECO:0000256" key="1">
    <source>
        <dbReference type="SAM" id="SignalP"/>
    </source>
</evidence>
<dbReference type="AlphaFoldDB" id="A0AB34K3D3"/>
<name>A0AB34K3D3_PRYPA</name>
<dbReference type="InterPro" id="IPR003582">
    <property type="entry name" value="ShKT_dom"/>
</dbReference>
<keyword evidence="1" id="KW-0732">Signal</keyword>
<reference evidence="3 4" key="1">
    <citation type="journal article" date="2024" name="Science">
        <title>Giant polyketide synthase enzymes in the biosynthesis of giant marine polyether toxins.</title>
        <authorList>
            <person name="Fallon T.R."/>
            <person name="Shende V.V."/>
            <person name="Wierzbicki I.H."/>
            <person name="Pendleton A.L."/>
            <person name="Watervoot N.F."/>
            <person name="Auber R.P."/>
            <person name="Gonzalez D.J."/>
            <person name="Wisecaver J.H."/>
            <person name="Moore B.S."/>
        </authorList>
    </citation>
    <scope>NUCLEOTIDE SEQUENCE [LARGE SCALE GENOMIC DNA]</scope>
    <source>
        <strain evidence="3 4">12B1</strain>
    </source>
</reference>
<evidence type="ECO:0000313" key="4">
    <source>
        <dbReference type="Proteomes" id="UP001515480"/>
    </source>
</evidence>
<gene>
    <name evidence="3" type="ORF">AB1Y20_009093</name>
</gene>
<feature type="signal peptide" evidence="1">
    <location>
        <begin position="1"/>
        <end position="16"/>
    </location>
</feature>
<dbReference type="Pfam" id="PF01549">
    <property type="entry name" value="ShK"/>
    <property type="match status" value="1"/>
</dbReference>
<protein>
    <recommendedName>
        <fullName evidence="2">ShKT domain-containing protein</fullName>
    </recommendedName>
</protein>
<dbReference type="EMBL" id="JBGBPQ010000002">
    <property type="protein sequence ID" value="KAL1527708.1"/>
    <property type="molecule type" value="Genomic_DNA"/>
</dbReference>